<proteinExistence type="predicted"/>
<dbReference type="Proteomes" id="UP001177003">
    <property type="component" value="Chromosome 8"/>
</dbReference>
<evidence type="ECO:0000313" key="2">
    <source>
        <dbReference type="Proteomes" id="UP001177003"/>
    </source>
</evidence>
<accession>A0AA35ZSQ8</accession>
<name>A0AA35ZSQ8_LACSI</name>
<dbReference type="AlphaFoldDB" id="A0AA35ZSQ8"/>
<reference evidence="1" key="1">
    <citation type="submission" date="2023-04" db="EMBL/GenBank/DDBJ databases">
        <authorList>
            <person name="Vijverberg K."/>
            <person name="Xiong W."/>
            <person name="Schranz E."/>
        </authorList>
    </citation>
    <scope>NUCLEOTIDE SEQUENCE</scope>
</reference>
<sequence length="110" mass="13362">MPQLSFKTIGDECLWECPLFFDAFFEICHPEHVLANPDMHNSHNNHFCRLMLREFLEKKKKTRTAYWPHYLKHVQIRLDPHQEWKTLNSHTNFLDGSAPHVYLQFKLKWL</sequence>
<keyword evidence="2" id="KW-1185">Reference proteome</keyword>
<protein>
    <submittedName>
        <fullName evidence="1">Uncharacterized protein</fullName>
    </submittedName>
</protein>
<organism evidence="1 2">
    <name type="scientific">Lactuca saligna</name>
    <name type="common">Willowleaf lettuce</name>
    <dbReference type="NCBI Taxonomy" id="75948"/>
    <lineage>
        <taxon>Eukaryota</taxon>
        <taxon>Viridiplantae</taxon>
        <taxon>Streptophyta</taxon>
        <taxon>Embryophyta</taxon>
        <taxon>Tracheophyta</taxon>
        <taxon>Spermatophyta</taxon>
        <taxon>Magnoliopsida</taxon>
        <taxon>eudicotyledons</taxon>
        <taxon>Gunneridae</taxon>
        <taxon>Pentapetalae</taxon>
        <taxon>asterids</taxon>
        <taxon>campanulids</taxon>
        <taxon>Asterales</taxon>
        <taxon>Asteraceae</taxon>
        <taxon>Cichorioideae</taxon>
        <taxon>Cichorieae</taxon>
        <taxon>Lactucinae</taxon>
        <taxon>Lactuca</taxon>
    </lineage>
</organism>
<gene>
    <name evidence="1" type="ORF">LSALG_LOCUS35998</name>
</gene>
<dbReference type="EMBL" id="OX465084">
    <property type="protein sequence ID" value="CAI9297167.1"/>
    <property type="molecule type" value="Genomic_DNA"/>
</dbReference>
<evidence type="ECO:0000313" key="1">
    <source>
        <dbReference type="EMBL" id="CAI9297167.1"/>
    </source>
</evidence>